<comment type="caution">
    <text evidence="1">The sequence shown here is derived from an EMBL/GenBank/DDBJ whole genome shotgun (WGS) entry which is preliminary data.</text>
</comment>
<gene>
    <name evidence="1" type="ORF">Amon02_000943700</name>
</gene>
<accession>A0ACB5TRS3</accession>
<dbReference type="Proteomes" id="UP001165064">
    <property type="component" value="Unassembled WGS sequence"/>
</dbReference>
<organism evidence="1 2">
    <name type="scientific">Ambrosiozyma monospora</name>
    <name type="common">Yeast</name>
    <name type="synonym">Endomycopsis monosporus</name>
    <dbReference type="NCBI Taxonomy" id="43982"/>
    <lineage>
        <taxon>Eukaryota</taxon>
        <taxon>Fungi</taxon>
        <taxon>Dikarya</taxon>
        <taxon>Ascomycota</taxon>
        <taxon>Saccharomycotina</taxon>
        <taxon>Pichiomycetes</taxon>
        <taxon>Pichiales</taxon>
        <taxon>Pichiaceae</taxon>
        <taxon>Ambrosiozyma</taxon>
    </lineage>
</organism>
<protein>
    <submittedName>
        <fullName evidence="1">Unnamed protein product</fullName>
    </submittedName>
</protein>
<sequence length="94" mass="10934">MPKLVVVYILNGGPKRHFEVVDLVTIWPVNDLTRQFLVITKAPDRLKSHFNSRRFHTHFHSNRSRIIKTVSLELLVSQLISISNKCSVPTQDLW</sequence>
<dbReference type="EMBL" id="BSXS01008858">
    <property type="protein sequence ID" value="GME93893.1"/>
    <property type="molecule type" value="Genomic_DNA"/>
</dbReference>
<reference evidence="1" key="1">
    <citation type="submission" date="2023-04" db="EMBL/GenBank/DDBJ databases">
        <title>Ambrosiozyma monospora NBRC 10751.</title>
        <authorList>
            <person name="Ichikawa N."/>
            <person name="Sato H."/>
            <person name="Tonouchi N."/>
        </authorList>
    </citation>
    <scope>NUCLEOTIDE SEQUENCE</scope>
    <source>
        <strain evidence="1">NBRC 10751</strain>
    </source>
</reference>
<keyword evidence="2" id="KW-1185">Reference proteome</keyword>
<evidence type="ECO:0000313" key="1">
    <source>
        <dbReference type="EMBL" id="GME93893.1"/>
    </source>
</evidence>
<proteinExistence type="predicted"/>
<name>A0ACB5TRS3_AMBMO</name>
<evidence type="ECO:0000313" key="2">
    <source>
        <dbReference type="Proteomes" id="UP001165064"/>
    </source>
</evidence>